<dbReference type="Gene3D" id="3.40.50.1000">
    <property type="entry name" value="HAD superfamily/HAD-like"/>
    <property type="match status" value="1"/>
</dbReference>
<sequence length="238" mass="25581">MQTGPIPADAVAPLARAPWSLAVFDFDGTLADTLPWFLGILEELAARFDVELPRPLDVEAMRGLSAREIVARLRIPAWKLPLIARHVHARAAETQISLFPGTSAMLRTLHEAGIVLALVSSNGEAAVRRALGPRDAALVTHFACGAKLFGKARVFRAVTRRARVAPERVICIGDEIRDGEAAAAAGLAFGAVSWGYNDPDAILRATRPVRLFATPADIVEALVPATAEVAQARRFARR</sequence>
<gene>
    <name evidence="1" type="ORF">GCM10011322_05300</name>
</gene>
<keyword evidence="2" id="KW-1185">Reference proteome</keyword>
<comment type="caution">
    <text evidence="1">The sequence shown here is derived from an EMBL/GenBank/DDBJ whole genome shotgun (WGS) entry which is preliminary data.</text>
</comment>
<dbReference type="InterPro" id="IPR036412">
    <property type="entry name" value="HAD-like_sf"/>
</dbReference>
<protein>
    <submittedName>
        <fullName evidence="1">Phosphoglycolate phosphatase</fullName>
    </submittedName>
</protein>
<evidence type="ECO:0000313" key="1">
    <source>
        <dbReference type="EMBL" id="GGK21582.1"/>
    </source>
</evidence>
<dbReference type="SUPFAM" id="SSF56784">
    <property type="entry name" value="HAD-like"/>
    <property type="match status" value="1"/>
</dbReference>
<name>A0A917Q4D2_9HYPH</name>
<dbReference type="SFLD" id="SFLDG01129">
    <property type="entry name" value="C1.5:_HAD__Beta-PGM__Phosphata"/>
    <property type="match status" value="1"/>
</dbReference>
<evidence type="ECO:0000313" key="2">
    <source>
        <dbReference type="Proteomes" id="UP000600449"/>
    </source>
</evidence>
<dbReference type="GO" id="GO:0008967">
    <property type="term" value="F:phosphoglycolate phosphatase activity"/>
    <property type="evidence" value="ECO:0007669"/>
    <property type="project" value="TreeGrafter"/>
</dbReference>
<dbReference type="Pfam" id="PF13419">
    <property type="entry name" value="HAD_2"/>
    <property type="match status" value="1"/>
</dbReference>
<dbReference type="AlphaFoldDB" id="A0A917Q4D2"/>
<dbReference type="GO" id="GO:0006281">
    <property type="term" value="P:DNA repair"/>
    <property type="evidence" value="ECO:0007669"/>
    <property type="project" value="TreeGrafter"/>
</dbReference>
<dbReference type="PANTHER" id="PTHR43434:SF13">
    <property type="entry name" value="PHOSPHOGLYCOLATE PHOSPHATASE"/>
    <property type="match status" value="1"/>
</dbReference>
<proteinExistence type="predicted"/>
<organism evidence="1 2">
    <name type="scientific">Salinarimonas ramus</name>
    <dbReference type="NCBI Taxonomy" id="690164"/>
    <lineage>
        <taxon>Bacteria</taxon>
        <taxon>Pseudomonadati</taxon>
        <taxon>Pseudomonadota</taxon>
        <taxon>Alphaproteobacteria</taxon>
        <taxon>Hyphomicrobiales</taxon>
        <taxon>Salinarimonadaceae</taxon>
        <taxon>Salinarimonas</taxon>
    </lineage>
</organism>
<dbReference type="Proteomes" id="UP000600449">
    <property type="component" value="Unassembled WGS sequence"/>
</dbReference>
<reference evidence="1 2" key="1">
    <citation type="journal article" date="2014" name="Int. J. Syst. Evol. Microbiol.">
        <title>Complete genome sequence of Corynebacterium casei LMG S-19264T (=DSM 44701T), isolated from a smear-ripened cheese.</title>
        <authorList>
            <consortium name="US DOE Joint Genome Institute (JGI-PGF)"/>
            <person name="Walter F."/>
            <person name="Albersmeier A."/>
            <person name="Kalinowski J."/>
            <person name="Ruckert C."/>
        </authorList>
    </citation>
    <scope>NUCLEOTIDE SEQUENCE [LARGE SCALE GENOMIC DNA]</scope>
    <source>
        <strain evidence="1 2">CGMCC 1.9161</strain>
    </source>
</reference>
<accession>A0A917Q4D2</accession>
<dbReference type="SFLD" id="SFLDS00003">
    <property type="entry name" value="Haloacid_Dehalogenase"/>
    <property type="match status" value="1"/>
</dbReference>
<dbReference type="RefSeq" id="WP_188909286.1">
    <property type="nucleotide sequence ID" value="NZ_BMMF01000002.1"/>
</dbReference>
<dbReference type="GO" id="GO:0005829">
    <property type="term" value="C:cytosol"/>
    <property type="evidence" value="ECO:0007669"/>
    <property type="project" value="TreeGrafter"/>
</dbReference>
<dbReference type="InterPro" id="IPR023214">
    <property type="entry name" value="HAD_sf"/>
</dbReference>
<dbReference type="InterPro" id="IPR050155">
    <property type="entry name" value="HAD-like_hydrolase_sf"/>
</dbReference>
<dbReference type="EMBL" id="BMMF01000002">
    <property type="protein sequence ID" value="GGK21582.1"/>
    <property type="molecule type" value="Genomic_DNA"/>
</dbReference>
<dbReference type="PANTHER" id="PTHR43434">
    <property type="entry name" value="PHOSPHOGLYCOLATE PHOSPHATASE"/>
    <property type="match status" value="1"/>
</dbReference>
<dbReference type="Gene3D" id="1.10.150.240">
    <property type="entry name" value="Putative phosphatase, domain 2"/>
    <property type="match status" value="1"/>
</dbReference>
<dbReference type="InterPro" id="IPR023198">
    <property type="entry name" value="PGP-like_dom2"/>
</dbReference>
<dbReference type="InterPro" id="IPR041492">
    <property type="entry name" value="HAD_2"/>
</dbReference>